<evidence type="ECO:0000313" key="5">
    <source>
        <dbReference type="Proteomes" id="UP000838763"/>
    </source>
</evidence>
<dbReference type="SMART" id="SM00714">
    <property type="entry name" value="LITAF"/>
    <property type="match status" value="1"/>
</dbReference>
<dbReference type="PROSITE" id="PS51837">
    <property type="entry name" value="LITAF"/>
    <property type="match status" value="1"/>
</dbReference>
<keyword evidence="2" id="KW-0812">Transmembrane</keyword>
<evidence type="ECO:0000313" key="4">
    <source>
        <dbReference type="EMBL" id="CAI4219733.1"/>
    </source>
</evidence>
<protein>
    <recommendedName>
        <fullName evidence="3">LITAF domain-containing protein</fullName>
    </recommendedName>
</protein>
<feature type="region of interest" description="Disordered" evidence="1">
    <location>
        <begin position="1"/>
        <end position="68"/>
    </location>
</feature>
<evidence type="ECO:0000259" key="3">
    <source>
        <dbReference type="PROSITE" id="PS51837"/>
    </source>
</evidence>
<proteinExistence type="predicted"/>
<feature type="compositionally biased region" description="Polar residues" evidence="1">
    <location>
        <begin position="18"/>
        <end position="34"/>
    </location>
</feature>
<dbReference type="AlphaFoldDB" id="A0A9P1MGD0"/>
<feature type="compositionally biased region" description="Pro residues" evidence="1">
    <location>
        <begin position="48"/>
        <end position="58"/>
    </location>
</feature>
<feature type="region of interest" description="Disordered" evidence="1">
    <location>
        <begin position="159"/>
        <end position="192"/>
    </location>
</feature>
<organism evidence="4 5">
    <name type="scientific">Parascedosporium putredinis</name>
    <dbReference type="NCBI Taxonomy" id="1442378"/>
    <lineage>
        <taxon>Eukaryota</taxon>
        <taxon>Fungi</taxon>
        <taxon>Dikarya</taxon>
        <taxon>Ascomycota</taxon>
        <taxon>Pezizomycotina</taxon>
        <taxon>Sordariomycetes</taxon>
        <taxon>Hypocreomycetidae</taxon>
        <taxon>Microascales</taxon>
        <taxon>Microascaceae</taxon>
        <taxon>Parascedosporium</taxon>
    </lineage>
</organism>
<dbReference type="OrthoDB" id="5599753at2759"/>
<dbReference type="Pfam" id="PF10601">
    <property type="entry name" value="zf-LITAF-like"/>
    <property type="match status" value="1"/>
</dbReference>
<accession>A0A9P1MGD0</accession>
<gene>
    <name evidence="4" type="ORF">PPNO1_LOCUS9280</name>
</gene>
<keyword evidence="2" id="KW-0472">Membrane</keyword>
<sequence>MEHKTQTPGADYQMGYVSPQTTGQVPGQPIQYQQAGAPPVYQQQPHPAGSPQPQPSYGPPQTQATGFGAQYGIAPDAYGRVMTAVGYEAGGFTHMMALLACCVVCLGCIPYMIASLKDVHHKCPSCQTPLATYHRSGRTEVHFQAAQAQHHAQTAAQAQQAAAQPSAQQQAYPQQAQMHPQHAQHPQHPPTQ</sequence>
<evidence type="ECO:0000256" key="2">
    <source>
        <dbReference type="SAM" id="Phobius"/>
    </source>
</evidence>
<feature type="domain" description="LITAF" evidence="3">
    <location>
        <begin position="53"/>
        <end position="135"/>
    </location>
</feature>
<evidence type="ECO:0000256" key="1">
    <source>
        <dbReference type="SAM" id="MobiDB-lite"/>
    </source>
</evidence>
<dbReference type="InterPro" id="IPR006629">
    <property type="entry name" value="LITAF"/>
</dbReference>
<feature type="transmembrane region" description="Helical" evidence="2">
    <location>
        <begin position="92"/>
        <end position="113"/>
    </location>
</feature>
<comment type="caution">
    <text evidence="4">The sequence shown here is derived from an EMBL/GenBank/DDBJ whole genome shotgun (WGS) entry which is preliminary data.</text>
</comment>
<keyword evidence="2" id="KW-1133">Transmembrane helix</keyword>
<dbReference type="Proteomes" id="UP000838763">
    <property type="component" value="Unassembled WGS sequence"/>
</dbReference>
<keyword evidence="5" id="KW-1185">Reference proteome</keyword>
<feature type="compositionally biased region" description="Low complexity" evidence="1">
    <location>
        <begin position="159"/>
        <end position="186"/>
    </location>
</feature>
<name>A0A9P1MGD0_9PEZI</name>
<dbReference type="EMBL" id="CALLCH030000020">
    <property type="protein sequence ID" value="CAI4219733.1"/>
    <property type="molecule type" value="Genomic_DNA"/>
</dbReference>
<reference evidence="4" key="1">
    <citation type="submission" date="2022-11" db="EMBL/GenBank/DDBJ databases">
        <authorList>
            <person name="Scott C."/>
            <person name="Bruce N."/>
        </authorList>
    </citation>
    <scope>NUCLEOTIDE SEQUENCE</scope>
</reference>